<sequence length="40" mass="4685">MYLLKKSFALNEEKDKSFDNYINLVYDSNINDIAKVSDII</sequence>
<name>A0A9W4WJM9_9GLOM</name>
<feature type="non-terminal residue" evidence="1">
    <location>
        <position position="1"/>
    </location>
</feature>
<dbReference type="AlphaFoldDB" id="A0A9W4WJM9"/>
<dbReference type="EMBL" id="CAMKVN010000333">
    <property type="protein sequence ID" value="CAI2166788.1"/>
    <property type="molecule type" value="Genomic_DNA"/>
</dbReference>
<organism evidence="1 2">
    <name type="scientific">Funneliformis geosporum</name>
    <dbReference type="NCBI Taxonomy" id="1117311"/>
    <lineage>
        <taxon>Eukaryota</taxon>
        <taxon>Fungi</taxon>
        <taxon>Fungi incertae sedis</taxon>
        <taxon>Mucoromycota</taxon>
        <taxon>Glomeromycotina</taxon>
        <taxon>Glomeromycetes</taxon>
        <taxon>Glomerales</taxon>
        <taxon>Glomeraceae</taxon>
        <taxon>Funneliformis</taxon>
    </lineage>
</organism>
<accession>A0A9W4WJM9</accession>
<keyword evidence="2" id="KW-1185">Reference proteome</keyword>
<comment type="caution">
    <text evidence="1">The sequence shown here is derived from an EMBL/GenBank/DDBJ whole genome shotgun (WGS) entry which is preliminary data.</text>
</comment>
<protein>
    <submittedName>
        <fullName evidence="1">4461_t:CDS:1</fullName>
    </submittedName>
</protein>
<feature type="non-terminal residue" evidence="1">
    <location>
        <position position="40"/>
    </location>
</feature>
<gene>
    <name evidence="1" type="ORF">FWILDA_LOCUS2748</name>
</gene>
<reference evidence="1" key="1">
    <citation type="submission" date="2022-08" db="EMBL/GenBank/DDBJ databases">
        <authorList>
            <person name="Kallberg Y."/>
            <person name="Tangrot J."/>
            <person name="Rosling A."/>
        </authorList>
    </citation>
    <scope>NUCLEOTIDE SEQUENCE</scope>
    <source>
        <strain evidence="1">Wild A</strain>
    </source>
</reference>
<evidence type="ECO:0000313" key="1">
    <source>
        <dbReference type="EMBL" id="CAI2166788.1"/>
    </source>
</evidence>
<dbReference type="Proteomes" id="UP001153678">
    <property type="component" value="Unassembled WGS sequence"/>
</dbReference>
<proteinExistence type="predicted"/>
<evidence type="ECO:0000313" key="2">
    <source>
        <dbReference type="Proteomes" id="UP001153678"/>
    </source>
</evidence>